<feature type="repeat" description="TPR" evidence="3">
    <location>
        <begin position="239"/>
        <end position="272"/>
    </location>
</feature>
<dbReference type="SUPFAM" id="SSF48452">
    <property type="entry name" value="TPR-like"/>
    <property type="match status" value="1"/>
</dbReference>
<dbReference type="PROSITE" id="PS50005">
    <property type="entry name" value="TPR"/>
    <property type="match status" value="2"/>
</dbReference>
<accession>A0ABP7M4M2</accession>
<comment type="caution">
    <text evidence="4">The sequence shown here is derived from an EMBL/GenBank/DDBJ whole genome shotgun (WGS) entry which is preliminary data.</text>
</comment>
<feature type="repeat" description="TPR" evidence="3">
    <location>
        <begin position="68"/>
        <end position="101"/>
    </location>
</feature>
<dbReference type="RefSeq" id="WP_344757955.1">
    <property type="nucleotide sequence ID" value="NZ_BAAAZU010000001.1"/>
</dbReference>
<dbReference type="EMBL" id="BAAAZU010000001">
    <property type="protein sequence ID" value="GAA3912139.1"/>
    <property type="molecule type" value="Genomic_DNA"/>
</dbReference>
<evidence type="ECO:0000256" key="3">
    <source>
        <dbReference type="PROSITE-ProRule" id="PRU00339"/>
    </source>
</evidence>
<gene>
    <name evidence="4" type="ORF">GCM10022229_00920</name>
</gene>
<evidence type="ECO:0000256" key="2">
    <source>
        <dbReference type="ARBA" id="ARBA00022803"/>
    </source>
</evidence>
<organism evidence="4 5">
    <name type="scientific">Luteimonas lutimaris</name>
    <dbReference type="NCBI Taxonomy" id="698645"/>
    <lineage>
        <taxon>Bacteria</taxon>
        <taxon>Pseudomonadati</taxon>
        <taxon>Pseudomonadota</taxon>
        <taxon>Gammaproteobacteria</taxon>
        <taxon>Lysobacterales</taxon>
        <taxon>Lysobacteraceae</taxon>
        <taxon>Luteimonas</taxon>
    </lineage>
</organism>
<proteinExistence type="predicted"/>
<reference evidence="5" key="1">
    <citation type="journal article" date="2019" name="Int. J. Syst. Evol. Microbiol.">
        <title>The Global Catalogue of Microorganisms (GCM) 10K type strain sequencing project: providing services to taxonomists for standard genome sequencing and annotation.</title>
        <authorList>
            <consortium name="The Broad Institute Genomics Platform"/>
            <consortium name="The Broad Institute Genome Sequencing Center for Infectious Disease"/>
            <person name="Wu L."/>
            <person name="Ma J."/>
        </authorList>
    </citation>
    <scope>NUCLEOTIDE SEQUENCE [LARGE SCALE GENOMIC DNA]</scope>
    <source>
        <strain evidence="5">JCM 16916</strain>
    </source>
</reference>
<dbReference type="InterPro" id="IPR050498">
    <property type="entry name" value="Ycf3"/>
</dbReference>
<dbReference type="PANTHER" id="PTHR44858">
    <property type="entry name" value="TETRATRICOPEPTIDE REPEAT PROTEIN 6"/>
    <property type="match status" value="1"/>
</dbReference>
<dbReference type="Gene3D" id="1.25.40.10">
    <property type="entry name" value="Tetratricopeptide repeat domain"/>
    <property type="match status" value="2"/>
</dbReference>
<evidence type="ECO:0000256" key="1">
    <source>
        <dbReference type="ARBA" id="ARBA00022737"/>
    </source>
</evidence>
<dbReference type="PANTHER" id="PTHR44858:SF1">
    <property type="entry name" value="UDP-N-ACETYLGLUCOSAMINE--PEPTIDE N-ACETYLGLUCOSAMINYLTRANSFERASE SPINDLY-RELATED"/>
    <property type="match status" value="1"/>
</dbReference>
<dbReference type="InterPro" id="IPR019734">
    <property type="entry name" value="TPR_rpt"/>
</dbReference>
<dbReference type="Proteomes" id="UP001501727">
    <property type="component" value="Unassembled WGS sequence"/>
</dbReference>
<evidence type="ECO:0000313" key="5">
    <source>
        <dbReference type="Proteomes" id="UP001501727"/>
    </source>
</evidence>
<protein>
    <submittedName>
        <fullName evidence="4">Tetratricopeptide repeat protein</fullName>
    </submittedName>
</protein>
<keyword evidence="5" id="KW-1185">Reference proteome</keyword>
<dbReference type="SMART" id="SM00028">
    <property type="entry name" value="TPR"/>
    <property type="match status" value="7"/>
</dbReference>
<keyword evidence="1" id="KW-0677">Repeat</keyword>
<name>A0ABP7M4M2_9GAMM</name>
<evidence type="ECO:0000313" key="4">
    <source>
        <dbReference type="EMBL" id="GAA3912139.1"/>
    </source>
</evidence>
<dbReference type="Pfam" id="PF13432">
    <property type="entry name" value="TPR_16"/>
    <property type="match status" value="3"/>
</dbReference>
<keyword evidence="2 3" id="KW-0802">TPR repeat</keyword>
<dbReference type="InterPro" id="IPR011990">
    <property type="entry name" value="TPR-like_helical_dom_sf"/>
</dbReference>
<sequence>MHDEIEIIDTLRSGDVARAIAMARATIEARPDDPQALRVLAIALSMAGQPGEAHQALDRAIALAPQDSSLYYQRAALLVSENRSGDAQPALERSVELNPNELRSYVMQAQLALGQGNLDEADRLARLAARINPDHPWLMTIQGLVLLHRNQLPEAHKLIARGAQLAPDDIQTRYALALSFLAQGHLAFAEQAFRRVVAKNPKAVGIRHMLADVIRRQERPAEAAEVIEEGLALDDNFPPDVLRYAGELWLVANQHERALPLLRRAVAGMPDDRVAMDALIEALRRKGDKAQARDAVEDMLKASPHVDGLWSARLSFEPEGGDVAGIAARWREAVPESVHPLHVQMWQAIQDGDRAASRALAEQIIEREPGHVAAQSEIIEQLFNSDPAAAVAHIQGLLPQIPDPENRRMVLAWLGRAQDRAGQYADAVDTWAQVQAITGPKAVPLPPASGDARTWPPVVEVEVAGSRPVFLYGPPGSGAERLVSTFLHNFGKRMAVDRNSDQPPQDPLQFPQTATRLASGELDAAMAVAGWRGVLPQRGLASGAAPIDWLSWWDNALVPVLREGLPDALLLLVLCDPRDMLLDWLQRDSFVRHEAGTPAQMATWLATVLDQIAALVEGNYVAHRVVRLDGIADDAAAIASAVGASLDAPMSPAPALGPGRFPAGRWREYREALAEPFATLAPVARRLGYPDN</sequence>